<evidence type="ECO:0000256" key="1">
    <source>
        <dbReference type="SAM" id="MobiDB-lite"/>
    </source>
</evidence>
<dbReference type="Proteomes" id="UP000198718">
    <property type="component" value="Unassembled WGS sequence"/>
</dbReference>
<dbReference type="OrthoDB" id="1957938at2"/>
<evidence type="ECO:0000313" key="3">
    <source>
        <dbReference type="Proteomes" id="UP000198718"/>
    </source>
</evidence>
<feature type="region of interest" description="Disordered" evidence="1">
    <location>
        <begin position="46"/>
        <end position="96"/>
    </location>
</feature>
<gene>
    <name evidence="2" type="ORF">SAMN05660472_01355</name>
</gene>
<feature type="compositionally biased region" description="Basic and acidic residues" evidence="1">
    <location>
        <begin position="82"/>
        <end position="94"/>
    </location>
</feature>
<dbReference type="EMBL" id="FNFP01000002">
    <property type="protein sequence ID" value="SDK46346.1"/>
    <property type="molecule type" value="Genomic_DNA"/>
</dbReference>
<accession>A0A1G9C403</accession>
<protein>
    <submittedName>
        <fullName evidence="2">Uncharacterized protein</fullName>
    </submittedName>
</protein>
<sequence length="111" mass="13148">MSIKPIDYHLTMKNIIYEAKDKHNDFNRIKETNAYLQNNEKIEFQRNKNRIKQTEETEGKKINNENKQQSKEQKKKSPCNRKTQDDCMQKESKSSKVAIDGNKGIKIDIFI</sequence>
<feature type="compositionally biased region" description="Basic and acidic residues" evidence="1">
    <location>
        <begin position="46"/>
        <end position="72"/>
    </location>
</feature>
<dbReference type="STRING" id="393762.SAMN05660472_01355"/>
<dbReference type="AlphaFoldDB" id="A0A1G9C403"/>
<name>A0A1G9C403_9FIRM</name>
<evidence type="ECO:0000313" key="2">
    <source>
        <dbReference type="EMBL" id="SDK46346.1"/>
    </source>
</evidence>
<keyword evidence="3" id="KW-1185">Reference proteome</keyword>
<proteinExistence type="predicted"/>
<dbReference type="RefSeq" id="WP_090552434.1">
    <property type="nucleotide sequence ID" value="NZ_FNFP01000002.1"/>
</dbReference>
<organism evidence="2 3">
    <name type="scientific">Natronincola ferrireducens</name>
    <dbReference type="NCBI Taxonomy" id="393762"/>
    <lineage>
        <taxon>Bacteria</taxon>
        <taxon>Bacillati</taxon>
        <taxon>Bacillota</taxon>
        <taxon>Clostridia</taxon>
        <taxon>Peptostreptococcales</taxon>
        <taxon>Natronincolaceae</taxon>
        <taxon>Natronincola</taxon>
    </lineage>
</organism>
<reference evidence="2 3" key="1">
    <citation type="submission" date="2016-10" db="EMBL/GenBank/DDBJ databases">
        <authorList>
            <person name="de Groot N.N."/>
        </authorList>
    </citation>
    <scope>NUCLEOTIDE SEQUENCE [LARGE SCALE GENOMIC DNA]</scope>
    <source>
        <strain evidence="2 3">DSM 18346</strain>
    </source>
</reference>